<evidence type="ECO:0000313" key="3">
    <source>
        <dbReference type="Proteomes" id="UP001497392"/>
    </source>
</evidence>
<organism evidence="2 3">
    <name type="scientific">Coccomyxa viridis</name>
    <dbReference type="NCBI Taxonomy" id="1274662"/>
    <lineage>
        <taxon>Eukaryota</taxon>
        <taxon>Viridiplantae</taxon>
        <taxon>Chlorophyta</taxon>
        <taxon>core chlorophytes</taxon>
        <taxon>Trebouxiophyceae</taxon>
        <taxon>Trebouxiophyceae incertae sedis</taxon>
        <taxon>Coccomyxaceae</taxon>
        <taxon>Coccomyxa</taxon>
    </lineage>
</organism>
<feature type="compositionally biased region" description="Acidic residues" evidence="1">
    <location>
        <begin position="112"/>
        <end position="130"/>
    </location>
</feature>
<evidence type="ECO:0000256" key="1">
    <source>
        <dbReference type="SAM" id="MobiDB-lite"/>
    </source>
</evidence>
<accession>A0ABP1G213</accession>
<feature type="compositionally biased region" description="Basic and acidic residues" evidence="1">
    <location>
        <begin position="30"/>
        <end position="47"/>
    </location>
</feature>
<dbReference type="EMBL" id="CAXHTA020000016">
    <property type="protein sequence ID" value="CAL5226246.1"/>
    <property type="molecule type" value="Genomic_DNA"/>
</dbReference>
<dbReference type="Proteomes" id="UP001497392">
    <property type="component" value="Unassembled WGS sequence"/>
</dbReference>
<proteinExistence type="predicted"/>
<feature type="compositionally biased region" description="Basic and acidic residues" evidence="1">
    <location>
        <begin position="148"/>
        <end position="170"/>
    </location>
</feature>
<comment type="caution">
    <text evidence="2">The sequence shown here is derived from an EMBL/GenBank/DDBJ whole genome shotgun (WGS) entry which is preliminary data.</text>
</comment>
<feature type="region of interest" description="Disordered" evidence="1">
    <location>
        <begin position="27"/>
        <end position="170"/>
    </location>
</feature>
<protein>
    <submittedName>
        <fullName evidence="2">G9091 protein</fullName>
    </submittedName>
</protein>
<feature type="compositionally biased region" description="Basic and acidic residues" evidence="1">
    <location>
        <begin position="131"/>
        <end position="141"/>
    </location>
</feature>
<feature type="compositionally biased region" description="Basic and acidic residues" evidence="1">
    <location>
        <begin position="59"/>
        <end position="72"/>
    </location>
</feature>
<gene>
    <name evidence="2" type="primary">g9091</name>
    <name evidence="2" type="ORF">VP750_LOCUS8152</name>
</gene>
<keyword evidence="3" id="KW-1185">Reference proteome</keyword>
<name>A0ABP1G213_9CHLO</name>
<evidence type="ECO:0000313" key="2">
    <source>
        <dbReference type="EMBL" id="CAL5226246.1"/>
    </source>
</evidence>
<reference evidence="2 3" key="1">
    <citation type="submission" date="2024-06" db="EMBL/GenBank/DDBJ databases">
        <authorList>
            <person name="Kraege A."/>
            <person name="Thomma B."/>
        </authorList>
    </citation>
    <scope>NUCLEOTIDE SEQUENCE [LARGE SCALE GENOMIC DNA]</scope>
</reference>
<sequence length="199" mass="22024">MRAIGEDAMVPDGCTGTQHRDMVAGAGDCRQGRTDRHPVAPESHALDDCPEEGTGLSPERNDPYENYDERLGGEVQDDVSPEEGKHRVLDEGCQDPVNLAEDRGDATLADTDAVEGDEDVDAEVQEADPEPEARQSHDPMVRGEAAMEDDRPHLEVIREEPMRQTGHKEETRKAWYLSEPISVERWQSAPHLRSGFSVA</sequence>